<comment type="caution">
    <text evidence="1">The sequence shown here is derived from an EMBL/GenBank/DDBJ whole genome shotgun (WGS) entry which is preliminary data.</text>
</comment>
<name>A0ABV7DUI1_9RHOB</name>
<proteinExistence type="predicted"/>
<dbReference type="Proteomes" id="UP001595445">
    <property type="component" value="Unassembled WGS sequence"/>
</dbReference>
<organism evidence="1 2">
    <name type="scientific">Tabrizicola soli</name>
    <dbReference type="NCBI Taxonomy" id="2185115"/>
    <lineage>
        <taxon>Bacteria</taxon>
        <taxon>Pseudomonadati</taxon>
        <taxon>Pseudomonadota</taxon>
        <taxon>Alphaproteobacteria</taxon>
        <taxon>Rhodobacterales</taxon>
        <taxon>Paracoccaceae</taxon>
        <taxon>Tabrizicola</taxon>
    </lineage>
</organism>
<gene>
    <name evidence="1" type="ORF">ACFOD6_11670</name>
</gene>
<sequence>MALDLKRQIGGAAQAATLVQVGQLAIGVIYRHIQRNRLRDSRETVAIVRTNGAVWPMCPLARMRVGAPPVESGWLDSLQSVCIKTIWDLQGIPYSFYSYSDD</sequence>
<reference evidence="2" key="1">
    <citation type="journal article" date="2019" name="Int. J. Syst. Evol. Microbiol.">
        <title>The Global Catalogue of Microorganisms (GCM) 10K type strain sequencing project: providing services to taxonomists for standard genome sequencing and annotation.</title>
        <authorList>
            <consortium name="The Broad Institute Genomics Platform"/>
            <consortium name="The Broad Institute Genome Sequencing Center for Infectious Disease"/>
            <person name="Wu L."/>
            <person name="Ma J."/>
        </authorList>
    </citation>
    <scope>NUCLEOTIDE SEQUENCE [LARGE SCALE GENOMIC DNA]</scope>
    <source>
        <strain evidence="2">KCTC 62102</strain>
    </source>
</reference>
<dbReference type="RefSeq" id="WP_197647422.1">
    <property type="nucleotide sequence ID" value="NZ_JAEACP010000028.1"/>
</dbReference>
<protein>
    <submittedName>
        <fullName evidence="1">Uncharacterized protein</fullName>
    </submittedName>
</protein>
<keyword evidence="2" id="KW-1185">Reference proteome</keyword>
<accession>A0ABV7DUI1</accession>
<evidence type="ECO:0000313" key="1">
    <source>
        <dbReference type="EMBL" id="MFC3086702.1"/>
    </source>
</evidence>
<evidence type="ECO:0000313" key="2">
    <source>
        <dbReference type="Proteomes" id="UP001595445"/>
    </source>
</evidence>
<dbReference type="EMBL" id="JBHRSM010000020">
    <property type="protein sequence ID" value="MFC3086702.1"/>
    <property type="molecule type" value="Genomic_DNA"/>
</dbReference>